<dbReference type="InterPro" id="IPR002761">
    <property type="entry name" value="Diphthami_syn_dom"/>
</dbReference>
<evidence type="ECO:0000259" key="1">
    <source>
        <dbReference type="Pfam" id="PF01902"/>
    </source>
</evidence>
<dbReference type="AlphaFoldDB" id="A0A495VMW8"/>
<dbReference type="NCBIfam" id="TIGR00290">
    <property type="entry name" value="MJ0570_dom"/>
    <property type="match status" value="1"/>
</dbReference>
<comment type="caution">
    <text evidence="2">The sequence shown here is derived from an EMBL/GenBank/DDBJ whole genome shotgun (WGS) entry which is preliminary data.</text>
</comment>
<protein>
    <submittedName>
        <fullName evidence="2">Uncharacterized protein (TIGR00290 family)</fullName>
    </submittedName>
</protein>
<evidence type="ECO:0000313" key="2">
    <source>
        <dbReference type="EMBL" id="RKT50592.1"/>
    </source>
</evidence>
<gene>
    <name evidence="2" type="ORF">BC742_2133</name>
</gene>
<dbReference type="InterPro" id="IPR014729">
    <property type="entry name" value="Rossmann-like_a/b/a_fold"/>
</dbReference>
<organism evidence="2 3">
    <name type="scientific">Coprobacter fastidiosus NSB1 = JCM 33896</name>
    <dbReference type="NCBI Taxonomy" id="1349822"/>
    <lineage>
        <taxon>Bacteria</taxon>
        <taxon>Pseudomonadati</taxon>
        <taxon>Bacteroidota</taxon>
        <taxon>Bacteroidia</taxon>
        <taxon>Bacteroidales</taxon>
        <taxon>Barnesiellaceae</taxon>
        <taxon>Coprobacter</taxon>
    </lineage>
</organism>
<feature type="domain" description="Diphthamide synthase" evidence="1">
    <location>
        <begin position="8"/>
        <end position="208"/>
    </location>
</feature>
<accession>A0A495VMW8</accession>
<sequence length="228" mass="26264">MEIAYFNWSSGKDSSLALYRAICSDKFVVEALFSVLKSDSEEIAMHGVSIELLKKQAESIGIPLVSFDFDPKWTVEEYESAMSGQINRFKEQNITTALFGDLRLEQLRKSREQKCNKAGIQAEFPLWNTPAKELMSEFIRLGFKAIIICVDKAVLSEEFVGKIIDEEFLKEFPPDVDICGENGEYHTFVFDGPIFKYPIEFKVGNKYCKQYRDPETKDIYEYCYLALE</sequence>
<reference evidence="2 3" key="1">
    <citation type="submission" date="2018-10" db="EMBL/GenBank/DDBJ databases">
        <title>Genomic Encyclopedia of Archaeal and Bacterial Type Strains, Phase II (KMG-II): from individual species to whole genera.</title>
        <authorList>
            <person name="Goeker M."/>
        </authorList>
    </citation>
    <scope>NUCLEOTIDE SEQUENCE [LARGE SCALE GENOMIC DNA]</scope>
    <source>
        <strain evidence="2 3">NSB1</strain>
    </source>
</reference>
<dbReference type="CDD" id="cd01994">
    <property type="entry name" value="AANH_PF0828-like"/>
    <property type="match status" value="1"/>
</dbReference>
<dbReference type="RefSeq" id="WP_044261808.1">
    <property type="nucleotide sequence ID" value="NZ_KI440812.1"/>
</dbReference>
<dbReference type="EMBL" id="RBXN01000007">
    <property type="protein sequence ID" value="RKT50592.1"/>
    <property type="molecule type" value="Genomic_DNA"/>
</dbReference>
<dbReference type="GeneID" id="92929739"/>
<name>A0A495VMW8_9BACT</name>
<proteinExistence type="predicted"/>
<dbReference type="Gene3D" id="3.40.50.620">
    <property type="entry name" value="HUPs"/>
    <property type="match status" value="1"/>
</dbReference>
<keyword evidence="3" id="KW-1185">Reference proteome</keyword>
<evidence type="ECO:0000313" key="3">
    <source>
        <dbReference type="Proteomes" id="UP000269493"/>
    </source>
</evidence>
<dbReference type="SUPFAM" id="SSF52402">
    <property type="entry name" value="Adenine nucleotide alpha hydrolases-like"/>
    <property type="match status" value="1"/>
</dbReference>
<dbReference type="Proteomes" id="UP000269493">
    <property type="component" value="Unassembled WGS sequence"/>
</dbReference>
<dbReference type="InterPro" id="IPR030662">
    <property type="entry name" value="DPH6/MJ0570"/>
</dbReference>
<dbReference type="Gene3D" id="3.90.1490.10">
    <property type="entry name" value="putative n-type atp pyrophosphatase, domain 2"/>
    <property type="match status" value="1"/>
</dbReference>
<dbReference type="OrthoDB" id="3572539at2"/>
<dbReference type="Pfam" id="PF01902">
    <property type="entry name" value="Diphthami_syn_2"/>
    <property type="match status" value="1"/>
</dbReference>
<dbReference type="PIRSF" id="PIRSF039123">
    <property type="entry name" value="Diphthamide_synthase"/>
    <property type="match status" value="1"/>
</dbReference>